<gene>
    <name evidence="5" type="ORF">A2V81_03530</name>
</gene>
<dbReference type="SUPFAM" id="SSF53335">
    <property type="entry name" value="S-adenosyl-L-methionine-dependent methyltransferases"/>
    <property type="match status" value="1"/>
</dbReference>
<keyword evidence="4" id="KW-1133">Transmembrane helix</keyword>
<keyword evidence="4" id="KW-0812">Transmembrane</keyword>
<feature type="transmembrane region" description="Helical" evidence="4">
    <location>
        <begin position="6"/>
        <end position="34"/>
    </location>
</feature>
<dbReference type="GO" id="GO:0016279">
    <property type="term" value="F:protein-lysine N-methyltransferase activity"/>
    <property type="evidence" value="ECO:0007669"/>
    <property type="project" value="InterPro"/>
</dbReference>
<name>A0A1F4XLF0_9BACT</name>
<accession>A0A1F4XLF0</accession>
<keyword evidence="4" id="KW-0472">Membrane</keyword>
<evidence type="ECO:0000256" key="4">
    <source>
        <dbReference type="SAM" id="Phobius"/>
    </source>
</evidence>
<reference evidence="5 6" key="1">
    <citation type="journal article" date="2016" name="Nat. Commun.">
        <title>Thousands of microbial genomes shed light on interconnected biogeochemical processes in an aquifer system.</title>
        <authorList>
            <person name="Anantharaman K."/>
            <person name="Brown C.T."/>
            <person name="Hug L.A."/>
            <person name="Sharon I."/>
            <person name="Castelle C.J."/>
            <person name="Probst A.J."/>
            <person name="Thomas B.C."/>
            <person name="Singh A."/>
            <person name="Wilkins M.J."/>
            <person name="Karaoz U."/>
            <person name="Brodie E.L."/>
            <person name="Williams K.H."/>
            <person name="Hubbard S.S."/>
            <person name="Banfield J.F."/>
        </authorList>
    </citation>
    <scope>NUCLEOTIDE SEQUENCE [LARGE SCALE GENOMIC DNA]</scope>
</reference>
<keyword evidence="2" id="KW-0808">Transferase</keyword>
<keyword evidence="1" id="KW-0489">Methyltransferase</keyword>
<organism evidence="5 6">
    <name type="scientific">Candidatus Abawacabacteria bacterium RBG_16_42_10</name>
    <dbReference type="NCBI Taxonomy" id="1817814"/>
    <lineage>
        <taxon>Bacteria</taxon>
        <taxon>Candidatus Abawacaibacteriota</taxon>
    </lineage>
</organism>
<protein>
    <recommendedName>
        <fullName evidence="7">Methyltransferase domain-containing protein</fullName>
    </recommendedName>
</protein>
<evidence type="ECO:0000313" key="5">
    <source>
        <dbReference type="EMBL" id="OGC81923.1"/>
    </source>
</evidence>
<dbReference type="AlphaFoldDB" id="A0A1F4XLF0"/>
<keyword evidence="3" id="KW-0949">S-adenosyl-L-methionine</keyword>
<dbReference type="GO" id="GO:0032259">
    <property type="term" value="P:methylation"/>
    <property type="evidence" value="ECO:0007669"/>
    <property type="project" value="UniProtKB-KW"/>
</dbReference>
<dbReference type="PANTHER" id="PTHR13610:SF11">
    <property type="entry name" value="METHYLTRANSFERASE DOMAIN-CONTAINING PROTEIN"/>
    <property type="match status" value="1"/>
</dbReference>
<proteinExistence type="predicted"/>
<evidence type="ECO:0000313" key="6">
    <source>
        <dbReference type="Proteomes" id="UP000177614"/>
    </source>
</evidence>
<sequence length="179" mass="20534">MPLPLLIFWVILYIIAAILLIVTCYVFFIGAPFVPTPQRVVDKMIAAADLRPGMKILDPGCGDGRMLISAVRKFPTIKGVGYELFFVAYILGWFRTRKYKKNIQLLFRNSDYADLRGIDRVFCYMLPKPLARNAAKFKKGLKKGAKIISYAFQIEGWKPEKIIQSEPKKNYGPIYVYKI</sequence>
<dbReference type="InterPro" id="IPR026170">
    <property type="entry name" value="FAM173A/B"/>
</dbReference>
<comment type="caution">
    <text evidence="5">The sequence shown here is derived from an EMBL/GenBank/DDBJ whole genome shotgun (WGS) entry which is preliminary data.</text>
</comment>
<dbReference type="STRING" id="1817814.A2V81_03530"/>
<dbReference type="InterPro" id="IPR029063">
    <property type="entry name" value="SAM-dependent_MTases_sf"/>
</dbReference>
<evidence type="ECO:0000256" key="3">
    <source>
        <dbReference type="ARBA" id="ARBA00022691"/>
    </source>
</evidence>
<evidence type="ECO:0008006" key="7">
    <source>
        <dbReference type="Google" id="ProtNLM"/>
    </source>
</evidence>
<dbReference type="Proteomes" id="UP000177614">
    <property type="component" value="Unassembled WGS sequence"/>
</dbReference>
<evidence type="ECO:0000256" key="2">
    <source>
        <dbReference type="ARBA" id="ARBA00022679"/>
    </source>
</evidence>
<evidence type="ECO:0000256" key="1">
    <source>
        <dbReference type="ARBA" id="ARBA00022603"/>
    </source>
</evidence>
<dbReference type="Gene3D" id="3.40.50.150">
    <property type="entry name" value="Vaccinia Virus protein VP39"/>
    <property type="match status" value="1"/>
</dbReference>
<dbReference type="PANTHER" id="PTHR13610">
    <property type="entry name" value="METHYLTRANSFERASE DOMAIN-CONTAINING PROTEIN"/>
    <property type="match status" value="1"/>
</dbReference>
<dbReference type="EMBL" id="MEWR01000014">
    <property type="protein sequence ID" value="OGC81923.1"/>
    <property type="molecule type" value="Genomic_DNA"/>
</dbReference>